<evidence type="ECO:0000313" key="5">
    <source>
        <dbReference type="EMBL" id="WIM71012.1"/>
    </source>
</evidence>
<dbReference type="PANTHER" id="PTHR13903">
    <property type="entry name" value="PIRIN-RELATED"/>
    <property type="match status" value="1"/>
</dbReference>
<reference evidence="5 6" key="1">
    <citation type="submission" date="2023-05" db="EMBL/GenBank/DDBJ databases">
        <title>Corynebacterium suedekumii sp. nov. and Corynebacterium breve sp. nov. isolated from raw cow's milk.</title>
        <authorList>
            <person name="Baer M.K."/>
            <person name="Mehl L."/>
            <person name="Hellmuth R."/>
            <person name="Marke G."/>
            <person name="Lipski A."/>
        </authorList>
    </citation>
    <scope>NUCLEOTIDE SEQUENCE [LARGE SCALE GENOMIC DNA]</scope>
    <source>
        <strain evidence="5 6">LM112</strain>
    </source>
</reference>
<comment type="similarity">
    <text evidence="1 2">Belongs to the pirin family.</text>
</comment>
<accession>A0ABY8VPW6</accession>
<dbReference type="InterPro" id="IPR014710">
    <property type="entry name" value="RmlC-like_jellyroll"/>
</dbReference>
<dbReference type="Pfam" id="PF02678">
    <property type="entry name" value="Pirin"/>
    <property type="match status" value="1"/>
</dbReference>
<sequence>MTTPNIPFRLTTPWQGSDPFLFAVFHNDAYPAGDADMGPGDHRPDGWQMYHGRKIPGFPAHPHRGFETITVVNSGFVDHTDSVGAAARYGQGDVQWLTTGGGVTHSEMFPLVNQDSDNPLELFQIWLNLPPEAKTVPPEFTMQWGEDIPVWHSPGGGTVKVIAGALGDVTPLSPPVNSWAADPANDVAVWLIDAPANSTIDLPAPSQATTHRTTYVFQGDAVIGEHAVAQGWGYLQVGTEPTTMTAGAEPVRALILQGVPIGAPVHQYGPFVATSQTELQDAFDEYRRTQFGGWPWPTTEEVFPREQGRFARFPDGSEQRPGQ</sequence>
<dbReference type="Pfam" id="PF05726">
    <property type="entry name" value="Pirin_C"/>
    <property type="match status" value="1"/>
</dbReference>
<dbReference type="RefSeq" id="WP_284875587.1">
    <property type="nucleotide sequence ID" value="NZ_CP126970.1"/>
</dbReference>
<evidence type="ECO:0000256" key="2">
    <source>
        <dbReference type="RuleBase" id="RU003457"/>
    </source>
</evidence>
<dbReference type="PANTHER" id="PTHR13903:SF8">
    <property type="entry name" value="PIRIN"/>
    <property type="match status" value="1"/>
</dbReference>
<dbReference type="InterPro" id="IPR012093">
    <property type="entry name" value="Pirin"/>
</dbReference>
<name>A0ABY8VPW6_9CORY</name>
<feature type="domain" description="Pirin N-terminal" evidence="3">
    <location>
        <begin position="51"/>
        <end position="127"/>
    </location>
</feature>
<evidence type="ECO:0000256" key="1">
    <source>
        <dbReference type="ARBA" id="ARBA00008416"/>
    </source>
</evidence>
<dbReference type="InterPro" id="IPR003829">
    <property type="entry name" value="Pirin_N_dom"/>
</dbReference>
<organism evidence="5 6">
    <name type="scientific">Corynebacterium suedekumii</name>
    <dbReference type="NCBI Taxonomy" id="3049801"/>
    <lineage>
        <taxon>Bacteria</taxon>
        <taxon>Bacillati</taxon>
        <taxon>Actinomycetota</taxon>
        <taxon>Actinomycetes</taxon>
        <taxon>Mycobacteriales</taxon>
        <taxon>Corynebacteriaceae</taxon>
        <taxon>Corynebacterium</taxon>
    </lineage>
</organism>
<evidence type="ECO:0000259" key="3">
    <source>
        <dbReference type="Pfam" id="PF02678"/>
    </source>
</evidence>
<dbReference type="InterPro" id="IPR011051">
    <property type="entry name" value="RmlC_Cupin_sf"/>
</dbReference>
<dbReference type="InterPro" id="IPR008778">
    <property type="entry name" value="Pirin_C_dom"/>
</dbReference>
<dbReference type="Gene3D" id="2.60.120.10">
    <property type="entry name" value="Jelly Rolls"/>
    <property type="match status" value="2"/>
</dbReference>
<dbReference type="EMBL" id="CP126970">
    <property type="protein sequence ID" value="WIM71012.1"/>
    <property type="molecule type" value="Genomic_DNA"/>
</dbReference>
<gene>
    <name evidence="5" type="ORF">QP029_04180</name>
</gene>
<evidence type="ECO:0000313" key="6">
    <source>
        <dbReference type="Proteomes" id="UP001238805"/>
    </source>
</evidence>
<feature type="domain" description="Pirin C-terminal" evidence="4">
    <location>
        <begin position="193"/>
        <end position="292"/>
    </location>
</feature>
<protein>
    <submittedName>
        <fullName evidence="5">Pirin family protein</fullName>
    </submittedName>
</protein>
<keyword evidence="6" id="KW-1185">Reference proteome</keyword>
<dbReference type="Proteomes" id="UP001238805">
    <property type="component" value="Chromosome"/>
</dbReference>
<evidence type="ECO:0000259" key="4">
    <source>
        <dbReference type="Pfam" id="PF05726"/>
    </source>
</evidence>
<proteinExistence type="inferred from homology"/>
<dbReference type="SUPFAM" id="SSF51182">
    <property type="entry name" value="RmlC-like cupins"/>
    <property type="match status" value="1"/>
</dbReference>